<protein>
    <submittedName>
        <fullName evidence="1">Par-3 family cell polarity regulator</fullName>
    </submittedName>
</protein>
<evidence type="ECO:0000313" key="1">
    <source>
        <dbReference type="EMBL" id="KAF6393167.1"/>
    </source>
</evidence>
<reference evidence="1 2" key="1">
    <citation type="journal article" date="2020" name="Nature">
        <title>Six reference-quality genomes reveal evolution of bat adaptations.</title>
        <authorList>
            <person name="Jebb D."/>
            <person name="Huang Z."/>
            <person name="Pippel M."/>
            <person name="Hughes G.M."/>
            <person name="Lavrichenko K."/>
            <person name="Devanna P."/>
            <person name="Winkler S."/>
            <person name="Jermiin L.S."/>
            <person name="Skirmuntt E.C."/>
            <person name="Katzourakis A."/>
            <person name="Burkitt-Gray L."/>
            <person name="Ray D.A."/>
            <person name="Sullivan K.A.M."/>
            <person name="Roscito J.G."/>
            <person name="Kirilenko B.M."/>
            <person name="Davalos L.M."/>
            <person name="Corthals A.P."/>
            <person name="Power M.L."/>
            <person name="Jones G."/>
            <person name="Ransome R.D."/>
            <person name="Dechmann D.K.N."/>
            <person name="Locatelli A.G."/>
            <person name="Puechmaille S.J."/>
            <person name="Fedrigo O."/>
            <person name="Jarvis E.D."/>
            <person name="Hiller M."/>
            <person name="Vernes S.C."/>
            <person name="Myers E.W."/>
            <person name="Teeling E.C."/>
        </authorList>
    </citation>
    <scope>NUCLEOTIDE SEQUENCE [LARGE SCALE GENOMIC DNA]</scope>
    <source>
        <strain evidence="1">MPipKuh1</strain>
        <tissue evidence="1">Flight muscle</tissue>
    </source>
</reference>
<proteinExistence type="predicted"/>
<evidence type="ECO:0000313" key="2">
    <source>
        <dbReference type="Proteomes" id="UP000558488"/>
    </source>
</evidence>
<dbReference type="EMBL" id="JACAGB010000001">
    <property type="protein sequence ID" value="KAF6393167.1"/>
    <property type="molecule type" value="Genomic_DNA"/>
</dbReference>
<sequence length="56" mass="6693">MRASELPLTSLTINPRWMMMMKAWRHWKKTQKKAQDQGESLCPQPVTSLHILWKDK</sequence>
<comment type="caution">
    <text evidence="1">The sequence shown here is derived from an EMBL/GenBank/DDBJ whole genome shotgun (WGS) entry which is preliminary data.</text>
</comment>
<gene>
    <name evidence="1" type="ORF">mPipKuh1_013120</name>
</gene>
<accession>A0A7J8B2Z4</accession>
<name>A0A7J8B2Z4_PIPKU</name>
<organism evidence="1 2">
    <name type="scientific">Pipistrellus kuhlii</name>
    <name type="common">Kuhl's pipistrelle</name>
    <dbReference type="NCBI Taxonomy" id="59472"/>
    <lineage>
        <taxon>Eukaryota</taxon>
        <taxon>Metazoa</taxon>
        <taxon>Chordata</taxon>
        <taxon>Craniata</taxon>
        <taxon>Vertebrata</taxon>
        <taxon>Euteleostomi</taxon>
        <taxon>Mammalia</taxon>
        <taxon>Eutheria</taxon>
        <taxon>Laurasiatheria</taxon>
        <taxon>Chiroptera</taxon>
        <taxon>Yangochiroptera</taxon>
        <taxon>Vespertilionidae</taxon>
        <taxon>Pipistrellus</taxon>
    </lineage>
</organism>
<dbReference type="Proteomes" id="UP000558488">
    <property type="component" value="Unassembled WGS sequence"/>
</dbReference>
<keyword evidence="2" id="KW-1185">Reference proteome</keyword>
<dbReference type="AlphaFoldDB" id="A0A7J8B2Z4"/>